<dbReference type="Proteomes" id="UP000036681">
    <property type="component" value="Unplaced"/>
</dbReference>
<dbReference type="AlphaFoldDB" id="A0A0M3IFE3"/>
<evidence type="ECO:0000313" key="1">
    <source>
        <dbReference type="Proteomes" id="UP000036681"/>
    </source>
</evidence>
<protein>
    <submittedName>
        <fullName evidence="2">Uncharacterized protein</fullName>
    </submittedName>
</protein>
<dbReference type="WBParaSite" id="ALUE_0001692601-mRNA-1">
    <property type="protein sequence ID" value="ALUE_0001692601-mRNA-1"/>
    <property type="gene ID" value="ALUE_0001692601"/>
</dbReference>
<accession>A0A0M3IFE3</accession>
<proteinExistence type="predicted"/>
<name>A0A0M3IFE3_ASCLU</name>
<keyword evidence="1" id="KW-1185">Reference proteome</keyword>
<sequence>MHISTSFLPTYSYVLHSAAARTAASAAAGVAATEMCHSQKLEHLAQGVDEQAVEFVGKKVCFLPEA</sequence>
<organism evidence="1 2">
    <name type="scientific">Ascaris lumbricoides</name>
    <name type="common">Giant roundworm</name>
    <dbReference type="NCBI Taxonomy" id="6252"/>
    <lineage>
        <taxon>Eukaryota</taxon>
        <taxon>Metazoa</taxon>
        <taxon>Ecdysozoa</taxon>
        <taxon>Nematoda</taxon>
        <taxon>Chromadorea</taxon>
        <taxon>Rhabditida</taxon>
        <taxon>Spirurina</taxon>
        <taxon>Ascaridomorpha</taxon>
        <taxon>Ascaridoidea</taxon>
        <taxon>Ascarididae</taxon>
        <taxon>Ascaris</taxon>
    </lineage>
</organism>
<evidence type="ECO:0000313" key="2">
    <source>
        <dbReference type="WBParaSite" id="ALUE_0001692601-mRNA-1"/>
    </source>
</evidence>
<reference evidence="2" key="1">
    <citation type="submission" date="2017-02" db="UniProtKB">
        <authorList>
            <consortium name="WormBaseParasite"/>
        </authorList>
    </citation>
    <scope>IDENTIFICATION</scope>
</reference>